<feature type="compositionally biased region" description="Polar residues" evidence="6">
    <location>
        <begin position="1419"/>
        <end position="1436"/>
    </location>
</feature>
<sequence length="3254" mass="356083">MLHRLSLLWMALFGILLRPSNAITKSFVNSSMPDMRPTFVVNFDTGTVICQHSPHPGDLHLHQISIICDGKPDCYSNPAIHDESFPYCGSQCNSTCNQRGACLFDGTQGQCYCNAGYHGPHCELNDNNECKDKPCHWLAHCRNTYGSYSCTCFPGFQGNGHECTDINECKTGEAKCPEHSTCVNLPGTYFCNCTEGFQPLGIPLERCADIDECAQEMHNCPENFKCQNEIGRFKCVEKCDSGYRLVNETCVDINECIEKTFECNNRASCVNIAGGYQCICEDGFTGDGQNCTPLNDCSQQEGICDRHAFCIGTLRMCVCQSGYIGDGLNCYDVNECAARNNPCEGQIGELRCVNIDGGYICCEQDLDDIKCIREKGAFCSGGCGLHAICYNETCQCMEGFSGDPQVKCSDINECEDDKRCPGVGEWCVNLFGGFVCCNIDSKNPECLHSNSKVNGIRRTFSTGSIQQKTAGGFVVIGRQVTSSEQFGIACYFGCPADSHCVNDSCRCNDGFIGNTFEGCVDVNECELGLCNQSDSWCVNLRGSFACCTIDSTLSDCIGLEIIHENNLATGNTRGEHPTLSSAMEKILGGMGVDTSGSGSATDADDTGSPNESWSISSSRGELSDSGKRNSWDIETVGEWKNFMGHAVIIGRGRIESRKWNVTRDRNGTLIGIEVHGNRTEEEKYFASSIKEESDEAGEEGKETEGSGEGIETSDILGVGRTIQDGTLISLHSGARSSEKVSDGILAISTASALLTRRNKKPEVIIFRSSKAPINHTLIESRTSIEGSSKSLAPLYSTLKSPKNLATKALRTLSSEMNSSQDSSGKFTTSKVPETTYNMDAEPEAGSMKSVKLETTMILEIGKTETTIMATESNLTKSKESIDTKTNVETKTARATDKKASLTTPSNMEEQLRTTAYITSKGFEMQMHLTNKEINDSSTVQNEVIITEAITSPSIPESKSQWKKEEEQKLQPKNIATTISGADVVISVKQETITPTIIKITPKETITVIPESDSSASTTIAHSKSERPAKHGTSSPPEERSHKTTLKFGLEIAKAALTTDRQTEIEVLKVSGEHVSESNETAEVNAILYNPYSKSTKSVQLIENTTKFESNSLSVPQKIGSNKLQFIQKSVSTETMQTKAGTITLEKSSEEPTEIVESTEVPSISEQASENSETDSMISRNIEIVASSVSSLSSFNQLSTAGPNAVSVPFTKPVSQDKSPVIVAMQYTVTLTNVTPTESGIDILEESSTPGPIRLGNSLTSQATTANLSVKLTSEDAVDEVIAMRNEKIEPISGDSETVVLTTKNGKVPTTNDVELEGSGEEMIELQTVSSTNGFVSDTAIETNDHLKTIAIDQKIHEIGVEIVLVNGYPETTESISDETSMPVQRNWNNISTSPNINLNTSLTFVTTHKLESKNIKSASNFLGGKSTTAESSTFDSHGTEESTDSGSSPIDFEKTESVVDINTIQNMEATPETTASEKQDSFEERGVVTNEEIRPTTSIYRSENASSSTSGITEIAMISKPSASESTKEKSSEMFLTTSETLTPIGMGTRLRNTLELVGSDKTTVLHVDDGKLGAVTTPQSKQSSVAFLTFTTKEILVKASKTSEEPTSSTAENTTKVKTITEGAEKGVMTTDEGIKYFAYSTAKDLNISSRSATVTEADTWKPNTKNITEPMISTISEATSGGIHSDIIRYGSPFFRIAEIPGTTDLTEADLSQRSTLSKSNLEIVSTIGSTKVFKTERETAGWTLKPEEVEKSDIILKMKTTVPNLISGISESTIYPSGTSIEVEQTSMKGSVSDENLFRITQQETVNPLYANISKSNEYVTATKETYTLQEITETAITQNDTPVLSLRCRSNDECGTDAYCERRSGVCRCYPGFDGQPPMTSCVDIDECERHLDDCHLTARCSNIVGGFMCFCETGYRMSKEHICADIDECQERAGRPCSQHATCINMPGSYRCQCNLDYTGDGYTCIPIDKRHCREEELAKSNCGRNQLCLVDDKGEIDCDTCKKGFVKEGTDCVDINECAQNGVCHENAFCENIDGSYSCHCQSGYKGDGNKCDDIDECQNNPCHPQGICINYPGSFNCKCPDEWVGDGKNECINPSDTACLDKLSVCNQVNHTSCLSVNLGNMTRSICECVANYRYNHDKRICEDIDECVENRHSCDPSNSICVNTVGGYICVCAPGYEGVGGVCVDVNECERGIAGCNLLARCENHLGSVGCKCPPGFISNGVHCIAVKSFTKTNSDCNDEWKRTCRDVNRTCHIDDEDVQQCGSCIIGYQPLNGRCLPVQEAGNCANPQKNDCDANAECIDVHPGRHFCTCKVGYIGDGRHCDGPNCHLNVSMCHKNARCQLDGNCKCNSGYHGDGVDVCQLESGKEQAERMFENKTDISTVIKADKVNQETKEKSVTLTYDSVSASGFGTSFTVMPITEITQTAKDVRSQQSSAVGAMTRKDTSITEENSEKGSIIAVTTSRTLPGWISETSHVMISEGSGEDDAINRDWQLSTKTDNKLFTATALPSEMASVRDGVKGTTGVFGFDAWVHSGPISLPKGAIIPERIQKAGIHKCTVANHSACHELAICAEQSGECVCKLGYHGDGYSICMKDTEDCTYDPTVCDLRAVCDELTHTCKCIQGYIGDGVICAPDTFDCLLRPNLCSSFAECIGRRCICSAGYTGDGTECVKVEPLQDCTRCDIKAKCYNTTCICDKGYFGNGAICIADPEDCIHYPGLCHSNAICDQEKRRCKCTRGYVGNGIECNKRNDSLCLNDRSICDQNAECLSTGICQCKQGFEGDGYYCCTEKVTQTTGSNCKQQCVANEECYRGECRCVEGYKRGPNATCMDIDECSMGTHDCHPMALCTNVPGSFICICPIGYRGNGRKCSQHHLLYNMSVDCELDRMTLFLINDPDLYDSRIFVRGQNDNPFCSKKLDALLTNETEYHLIIQYSHCNVRVEGPNTIAVTVVIQRHPMFITEQADAYDIRCTYPVGVRKVASHVGISEITTTKTIIETGVGPTCSLTVTNEQDQPIDTATVGQPLKLALTVYPNDTYAVLPRNCFAINLETGELYLLTDQCGCAIDTELFPEWTYRQVWLTTARFRTFKWPDSSMIRFQCDCSACIESCPKVNCTERHESMKQHRFRHIREIPRNSVDEELEKHLVKGAKWMAYSRTLHVNEEEELVRAQRDMKRWKYQDMKSFEEPIDALSDGICIRALWIILSLLPLVLLLVLIGLLSAMWRKTSSAKIRWRRAAINDSASSYLEF</sequence>
<evidence type="ECO:0000256" key="7">
    <source>
        <dbReference type="SAM" id="Phobius"/>
    </source>
</evidence>
<dbReference type="EMBL" id="JH712123">
    <property type="protein sequence ID" value="EFO27377.1"/>
    <property type="molecule type" value="Genomic_DNA"/>
</dbReference>
<dbReference type="Gene3D" id="2.10.25.10">
    <property type="entry name" value="Laminin"/>
    <property type="match status" value="14"/>
</dbReference>
<feature type="signal peptide" evidence="8">
    <location>
        <begin position="1"/>
        <end position="22"/>
    </location>
</feature>
<dbReference type="GeneID" id="9938478"/>
<keyword evidence="7" id="KW-0812">Transmembrane</keyword>
<dbReference type="PANTHER" id="PTHR24039:SF53">
    <property type="entry name" value="EGF-LIKE DOMAIN-CONTAINING PROTEIN"/>
    <property type="match status" value="1"/>
</dbReference>
<feature type="domain" description="EGF-like" evidence="9">
    <location>
        <begin position="2837"/>
        <end position="2877"/>
    </location>
</feature>
<feature type="domain" description="EGF-like" evidence="9">
    <location>
        <begin position="89"/>
        <end position="123"/>
    </location>
</feature>
<feature type="region of interest" description="Disordered" evidence="6">
    <location>
        <begin position="1143"/>
        <end position="1175"/>
    </location>
</feature>
<gene>
    <name evidence="11" type="ORF">LOAG_01102</name>
</gene>
<feature type="domain" description="EGF-like" evidence="9">
    <location>
        <begin position="126"/>
        <end position="164"/>
    </location>
</feature>
<dbReference type="InterPro" id="IPR001507">
    <property type="entry name" value="ZP_dom"/>
</dbReference>
<feature type="chain" id="PRO_5010199956" description="Calcium binding EGF domain-containing protein" evidence="8">
    <location>
        <begin position="23"/>
        <end position="3254"/>
    </location>
</feature>
<dbReference type="SMART" id="SM00241">
    <property type="entry name" value="ZP"/>
    <property type="match status" value="1"/>
</dbReference>
<dbReference type="PROSITE" id="PS00022">
    <property type="entry name" value="EGF_1"/>
    <property type="match status" value="1"/>
</dbReference>
<feature type="domain" description="EGF-like" evidence="9">
    <location>
        <begin position="2289"/>
        <end position="2331"/>
    </location>
</feature>
<feature type="compositionally biased region" description="Polar residues" evidence="6">
    <location>
        <begin position="1159"/>
        <end position="1175"/>
    </location>
</feature>
<feature type="domain" description="EGF-like" evidence="9">
    <location>
        <begin position="2716"/>
        <end position="2754"/>
    </location>
</feature>
<dbReference type="InterPro" id="IPR018097">
    <property type="entry name" value="EGF_Ca-bd_CS"/>
</dbReference>
<keyword evidence="4 5" id="KW-1015">Disulfide bond</keyword>
<dbReference type="PANTHER" id="PTHR24039">
    <property type="entry name" value="FIBRILLIN-RELATED"/>
    <property type="match status" value="1"/>
</dbReference>
<dbReference type="PROSITE" id="PS01187">
    <property type="entry name" value="EGF_CA"/>
    <property type="match status" value="7"/>
</dbReference>
<feature type="region of interest" description="Disordered" evidence="6">
    <location>
        <begin position="590"/>
        <end position="629"/>
    </location>
</feature>
<dbReference type="InParanoid" id="A0A1S0U9Y3"/>
<dbReference type="InterPro" id="IPR000152">
    <property type="entry name" value="EGF-type_Asp/Asn_hydroxyl_site"/>
</dbReference>
<evidence type="ECO:0000256" key="5">
    <source>
        <dbReference type="PROSITE-ProRule" id="PRU00076"/>
    </source>
</evidence>
<feature type="domain" description="EGF-like" evidence="9">
    <location>
        <begin position="2060"/>
        <end position="2099"/>
    </location>
</feature>
<feature type="compositionally biased region" description="Polar residues" evidence="6">
    <location>
        <begin position="1011"/>
        <end position="1021"/>
    </location>
</feature>
<dbReference type="CDD" id="cd00054">
    <property type="entry name" value="EGF_CA"/>
    <property type="match status" value="11"/>
</dbReference>
<dbReference type="GO" id="GO:0005509">
    <property type="term" value="F:calcium ion binding"/>
    <property type="evidence" value="ECO:0007669"/>
    <property type="project" value="InterPro"/>
</dbReference>
<dbReference type="RefSeq" id="XP_003136690.1">
    <property type="nucleotide sequence ID" value="XM_003136642.2"/>
</dbReference>
<feature type="region of interest" description="Disordered" evidence="6">
    <location>
        <begin position="1009"/>
        <end position="1042"/>
    </location>
</feature>
<name>A0A1S0U9Y3_LOALO</name>
<feature type="region of interest" description="Disordered" evidence="6">
    <location>
        <begin position="879"/>
        <end position="906"/>
    </location>
</feature>
<keyword evidence="1 5" id="KW-0245">EGF-like domain</keyword>
<proteinExistence type="predicted"/>
<feature type="domain" description="EGF-like" evidence="9">
    <location>
        <begin position="2020"/>
        <end position="2059"/>
    </location>
</feature>
<dbReference type="SMART" id="SM00179">
    <property type="entry name" value="EGF_CA"/>
    <property type="match status" value="15"/>
</dbReference>
<feature type="compositionally biased region" description="Basic and acidic residues" evidence="6">
    <location>
        <begin position="879"/>
        <end position="899"/>
    </location>
</feature>
<dbReference type="OMA" id="CTEGFQP"/>
<feature type="domain" description="EGF-like" evidence="9">
    <location>
        <begin position="2193"/>
        <end position="2233"/>
    </location>
</feature>
<dbReference type="KEGG" id="loa:LOAG_01102"/>
<evidence type="ECO:0000256" key="8">
    <source>
        <dbReference type="SAM" id="SignalP"/>
    </source>
</evidence>
<dbReference type="FunFam" id="2.10.25.10:FF:000555">
    <property type="entry name" value="Dumpy, isoform I"/>
    <property type="match status" value="1"/>
</dbReference>
<dbReference type="PROSITE" id="PS00010">
    <property type="entry name" value="ASX_HYDROXYL"/>
    <property type="match status" value="9"/>
</dbReference>
<dbReference type="SUPFAM" id="SSF57184">
    <property type="entry name" value="Growth factor receptor domain"/>
    <property type="match status" value="4"/>
</dbReference>
<evidence type="ECO:0008006" key="12">
    <source>
        <dbReference type="Google" id="ProtNLM"/>
    </source>
</evidence>
<feature type="disulfide bond" evidence="5">
    <location>
        <begin position="113"/>
        <end position="122"/>
    </location>
</feature>
<feature type="domain" description="ZP" evidence="10">
    <location>
        <begin position="2888"/>
        <end position="3127"/>
    </location>
</feature>
<evidence type="ECO:0000313" key="11">
    <source>
        <dbReference type="EMBL" id="EFO27377.1"/>
    </source>
</evidence>
<evidence type="ECO:0000256" key="1">
    <source>
        <dbReference type="ARBA" id="ARBA00022536"/>
    </source>
</evidence>
<dbReference type="InterPro" id="IPR024731">
    <property type="entry name" value="NELL2-like_EGF"/>
</dbReference>
<comment type="caution">
    <text evidence="5">Lacks conserved residue(s) required for the propagation of feature annotation.</text>
</comment>
<feature type="region of interest" description="Disordered" evidence="6">
    <location>
        <begin position="688"/>
        <end position="715"/>
    </location>
</feature>
<keyword evidence="7" id="KW-0472">Membrane</keyword>
<dbReference type="FunFam" id="2.10.25.10:FF:000038">
    <property type="entry name" value="Fibrillin 2"/>
    <property type="match status" value="9"/>
</dbReference>
<keyword evidence="2 8" id="KW-0732">Signal</keyword>
<dbReference type="Pfam" id="PF12947">
    <property type="entry name" value="EGF_3"/>
    <property type="match status" value="3"/>
</dbReference>
<evidence type="ECO:0000256" key="2">
    <source>
        <dbReference type="ARBA" id="ARBA00022729"/>
    </source>
</evidence>
<feature type="region of interest" description="Disordered" evidence="6">
    <location>
        <begin position="1419"/>
        <end position="1451"/>
    </location>
</feature>
<evidence type="ECO:0000256" key="6">
    <source>
        <dbReference type="SAM" id="MobiDB-lite"/>
    </source>
</evidence>
<dbReference type="PROSITE" id="PS50026">
    <property type="entry name" value="EGF_3"/>
    <property type="match status" value="14"/>
</dbReference>
<dbReference type="InterPro" id="IPR000742">
    <property type="entry name" value="EGF"/>
</dbReference>
<protein>
    <recommendedName>
        <fullName evidence="12">Calcium binding EGF domain-containing protein</fullName>
    </recommendedName>
</protein>
<dbReference type="SUPFAM" id="SSF57196">
    <property type="entry name" value="EGF/Laminin"/>
    <property type="match status" value="3"/>
</dbReference>
<evidence type="ECO:0000256" key="4">
    <source>
        <dbReference type="ARBA" id="ARBA00023157"/>
    </source>
</evidence>
<dbReference type="Pfam" id="PF07645">
    <property type="entry name" value="EGF_CA"/>
    <property type="match status" value="9"/>
</dbReference>
<accession>A0A1S0U9Y3</accession>
<feature type="domain" description="EGF-like" evidence="9">
    <location>
        <begin position="165"/>
        <end position="208"/>
    </location>
</feature>
<evidence type="ECO:0000259" key="10">
    <source>
        <dbReference type="PROSITE" id="PS51034"/>
    </source>
</evidence>
<evidence type="ECO:0000259" key="9">
    <source>
        <dbReference type="PROSITE" id="PS50026"/>
    </source>
</evidence>
<dbReference type="PROSITE" id="PS51034">
    <property type="entry name" value="ZP_2"/>
    <property type="match status" value="1"/>
</dbReference>
<keyword evidence="3" id="KW-0677">Repeat</keyword>
<organism evidence="11">
    <name type="scientific">Loa loa</name>
    <name type="common">Eye worm</name>
    <name type="synonym">Filaria loa</name>
    <dbReference type="NCBI Taxonomy" id="7209"/>
    <lineage>
        <taxon>Eukaryota</taxon>
        <taxon>Metazoa</taxon>
        <taxon>Ecdysozoa</taxon>
        <taxon>Nematoda</taxon>
        <taxon>Chromadorea</taxon>
        <taxon>Rhabditida</taxon>
        <taxon>Spirurina</taxon>
        <taxon>Spiruromorpha</taxon>
        <taxon>Filarioidea</taxon>
        <taxon>Onchocercidae</taxon>
        <taxon>Loa</taxon>
    </lineage>
</organism>
<feature type="domain" description="EGF-like" evidence="9">
    <location>
        <begin position="2151"/>
        <end position="2192"/>
    </location>
</feature>
<evidence type="ECO:0000256" key="3">
    <source>
        <dbReference type="ARBA" id="ARBA00022737"/>
    </source>
</evidence>
<dbReference type="FunCoup" id="A0A1S0U9Y3">
    <property type="interactions" value="1"/>
</dbReference>
<dbReference type="SMART" id="SM00181">
    <property type="entry name" value="EGF"/>
    <property type="match status" value="28"/>
</dbReference>
<dbReference type="InterPro" id="IPR009030">
    <property type="entry name" value="Growth_fac_rcpt_cys_sf"/>
</dbReference>
<dbReference type="InterPro" id="IPR001881">
    <property type="entry name" value="EGF-like_Ca-bd_dom"/>
</dbReference>
<feature type="compositionally biased region" description="Polar residues" evidence="6">
    <location>
        <begin position="607"/>
        <end position="620"/>
    </location>
</feature>
<dbReference type="PROSITE" id="PS01186">
    <property type="entry name" value="EGF_2"/>
    <property type="match status" value="15"/>
</dbReference>
<dbReference type="Gene3D" id="2.90.20.10">
    <property type="entry name" value="Plasmodium vivax P25 domain"/>
    <property type="match status" value="1"/>
</dbReference>
<feature type="transmembrane region" description="Helical" evidence="7">
    <location>
        <begin position="3205"/>
        <end position="3229"/>
    </location>
</feature>
<dbReference type="CTD" id="9938478"/>
<dbReference type="InterPro" id="IPR049883">
    <property type="entry name" value="NOTCH1_EGF-like"/>
</dbReference>
<feature type="domain" description="EGF-like" evidence="9">
    <location>
        <begin position="293"/>
        <end position="331"/>
    </location>
</feature>
<feature type="domain" description="EGF-like" evidence="9">
    <location>
        <begin position="1888"/>
        <end position="1929"/>
    </location>
</feature>
<feature type="domain" description="EGF-like" evidence="9">
    <location>
        <begin position="252"/>
        <end position="292"/>
    </location>
</feature>
<feature type="disulfide bond" evidence="5">
    <location>
        <begin position="92"/>
        <end position="102"/>
    </location>
</feature>
<feature type="domain" description="EGF-like" evidence="9">
    <location>
        <begin position="1930"/>
        <end position="1971"/>
    </location>
</feature>
<keyword evidence="7" id="KW-1133">Transmembrane helix</keyword>
<feature type="region of interest" description="Disordered" evidence="6">
    <location>
        <begin position="2440"/>
        <end position="2461"/>
    </location>
</feature>
<dbReference type="OrthoDB" id="283575at2759"/>
<reference evidence="11" key="1">
    <citation type="submission" date="2012-04" db="EMBL/GenBank/DDBJ databases">
        <title>The Genome Sequence of Loa loa.</title>
        <authorList>
            <consortium name="The Broad Institute Genome Sequencing Platform"/>
            <consortium name="Broad Institute Genome Sequencing Center for Infectious Disease"/>
            <person name="Nutman T.B."/>
            <person name="Fink D.L."/>
            <person name="Russ C."/>
            <person name="Young S."/>
            <person name="Zeng Q."/>
            <person name="Gargeya S."/>
            <person name="Alvarado L."/>
            <person name="Berlin A."/>
            <person name="Chapman S.B."/>
            <person name="Chen Z."/>
            <person name="Freedman E."/>
            <person name="Gellesch M."/>
            <person name="Goldberg J."/>
            <person name="Griggs A."/>
            <person name="Gujja S."/>
            <person name="Heilman E.R."/>
            <person name="Heiman D."/>
            <person name="Howarth C."/>
            <person name="Mehta T."/>
            <person name="Neiman D."/>
            <person name="Pearson M."/>
            <person name="Roberts A."/>
            <person name="Saif S."/>
            <person name="Shea T."/>
            <person name="Shenoy N."/>
            <person name="Sisk P."/>
            <person name="Stolte C."/>
            <person name="Sykes S."/>
            <person name="White J."/>
            <person name="Yandava C."/>
            <person name="Haas B."/>
            <person name="Henn M.R."/>
            <person name="Nusbaum C."/>
            <person name="Birren B."/>
        </authorList>
    </citation>
    <scope>NUCLEOTIDE SEQUENCE [LARGE SCALE GENOMIC DNA]</scope>
</reference>